<protein>
    <submittedName>
        <fullName evidence="2">Putative mitochondrial protein</fullName>
    </submittedName>
</protein>
<feature type="compositionally biased region" description="Low complexity" evidence="1">
    <location>
        <begin position="297"/>
        <end position="330"/>
    </location>
</feature>
<reference evidence="2" key="1">
    <citation type="journal article" date="2019" name="Sci. Rep.">
        <title>Draft genome of Tanacetum cinerariifolium, the natural source of mosquito coil.</title>
        <authorList>
            <person name="Yamashiro T."/>
            <person name="Shiraishi A."/>
            <person name="Satake H."/>
            <person name="Nakayama K."/>
        </authorList>
    </citation>
    <scope>NUCLEOTIDE SEQUENCE</scope>
</reference>
<organism evidence="2">
    <name type="scientific">Tanacetum cinerariifolium</name>
    <name type="common">Dalmatian daisy</name>
    <name type="synonym">Chrysanthemum cinerariifolium</name>
    <dbReference type="NCBI Taxonomy" id="118510"/>
    <lineage>
        <taxon>Eukaryota</taxon>
        <taxon>Viridiplantae</taxon>
        <taxon>Streptophyta</taxon>
        <taxon>Embryophyta</taxon>
        <taxon>Tracheophyta</taxon>
        <taxon>Spermatophyta</taxon>
        <taxon>Magnoliopsida</taxon>
        <taxon>eudicotyledons</taxon>
        <taxon>Gunneridae</taxon>
        <taxon>Pentapetalae</taxon>
        <taxon>asterids</taxon>
        <taxon>campanulids</taxon>
        <taxon>Asterales</taxon>
        <taxon>Asteraceae</taxon>
        <taxon>Asteroideae</taxon>
        <taxon>Anthemideae</taxon>
        <taxon>Anthemidinae</taxon>
        <taxon>Tanacetum</taxon>
    </lineage>
</organism>
<name>A0A699I7I9_TANCI</name>
<accession>A0A699I7I9</accession>
<feature type="region of interest" description="Disordered" evidence="1">
    <location>
        <begin position="285"/>
        <end position="341"/>
    </location>
</feature>
<evidence type="ECO:0000256" key="1">
    <source>
        <dbReference type="SAM" id="MobiDB-lite"/>
    </source>
</evidence>
<evidence type="ECO:0000313" key="2">
    <source>
        <dbReference type="EMBL" id="GEZ03740.1"/>
    </source>
</evidence>
<proteinExistence type="predicted"/>
<sequence>QQVIQTPLQQKYVRKHMGFDFDIENKTAVLNLVADALSRVFEEDDEVTSAFMSFSRPVVGLLADLKHENETLDELCQIHWKIDQGETLDGFHREHGASGTQLNLSGAYHSQTDGQTKVINHGLEQYLHAMVLHQPQQWVAAIDELLVKRNVLLRQLKENLFAARNRMEMQANRSRQEVEFNVGDKATVKDYTKPLVTDETIEYVLEKYGKNCNFKDEIADVILEDLWLKYRKGKERIKKLKEDFGRMLKENEAKEAELKVNKYVVLFNDVKYPFTDAEIKMFKEKPATSRAPTRHVASTSTRSRAPTASTSTRSRAPSTRSRTLTASTSTFKASTRSRDPTAFASNAQAASTLALKGYRKIAMTGCVFGLRALGDPNAPLPSATRKRKSKK</sequence>
<comment type="caution">
    <text evidence="2">The sequence shown here is derived from an EMBL/GenBank/DDBJ whole genome shotgun (WGS) entry which is preliminary data.</text>
</comment>
<gene>
    <name evidence="2" type="ORF">Tci_475713</name>
</gene>
<dbReference type="EMBL" id="BKCJ010234395">
    <property type="protein sequence ID" value="GEZ03740.1"/>
    <property type="molecule type" value="Genomic_DNA"/>
</dbReference>
<dbReference type="AlphaFoldDB" id="A0A699I7I9"/>
<feature type="non-terminal residue" evidence="2">
    <location>
        <position position="1"/>
    </location>
</feature>